<keyword evidence="1" id="KW-0472">Membrane</keyword>
<sequence length="77" mass="8859">MYEQTQFKKLVAEVLKNQESINKSTTERFTVVIESFKNQESINESINKTITNHGKSIKWLMFSNIALIIALTVLVLN</sequence>
<gene>
    <name evidence="2" type="ORF">ACWI_03270</name>
</gene>
<evidence type="ECO:0000256" key="1">
    <source>
        <dbReference type="SAM" id="Phobius"/>
    </source>
</evidence>
<evidence type="ECO:0000313" key="3">
    <source>
        <dbReference type="Proteomes" id="UP000176244"/>
    </source>
</evidence>
<accession>A0A1F2PL69</accession>
<comment type="caution">
    <text evidence="2">The sequence shown here is derived from an EMBL/GenBank/DDBJ whole genome shotgun (WGS) entry which is preliminary data.</text>
</comment>
<dbReference type="RefSeq" id="WP_070369706.1">
    <property type="nucleotide sequence ID" value="NZ_LKEU01000012.1"/>
</dbReference>
<organism evidence="2 3">
    <name type="scientific">Acetobacterium wieringae</name>
    <dbReference type="NCBI Taxonomy" id="52694"/>
    <lineage>
        <taxon>Bacteria</taxon>
        <taxon>Bacillati</taxon>
        <taxon>Bacillota</taxon>
        <taxon>Clostridia</taxon>
        <taxon>Eubacteriales</taxon>
        <taxon>Eubacteriaceae</taxon>
        <taxon>Acetobacterium</taxon>
    </lineage>
</organism>
<protein>
    <submittedName>
        <fullName evidence="2">Uncharacterized protein</fullName>
    </submittedName>
</protein>
<reference evidence="2 3" key="1">
    <citation type="submission" date="2015-09" db="EMBL/GenBank/DDBJ databases">
        <title>Genome sequence of Acetobacterium wieringae DSM 1911.</title>
        <authorList>
            <person name="Poehlein A."/>
            <person name="Bengelsdorf F.R."/>
            <person name="Schiel-Bengelsdorf B."/>
            <person name="Duerre P."/>
            <person name="Daniel R."/>
        </authorList>
    </citation>
    <scope>NUCLEOTIDE SEQUENCE [LARGE SCALE GENOMIC DNA]</scope>
    <source>
        <strain evidence="2 3">DSM 1911</strain>
    </source>
</reference>
<dbReference type="Proteomes" id="UP000176244">
    <property type="component" value="Unassembled WGS sequence"/>
</dbReference>
<keyword evidence="1" id="KW-1133">Transmembrane helix</keyword>
<feature type="transmembrane region" description="Helical" evidence="1">
    <location>
        <begin position="57"/>
        <end position="76"/>
    </location>
</feature>
<proteinExistence type="predicted"/>
<dbReference type="STRING" id="52694.ACWI_03270"/>
<name>A0A1F2PL69_9FIRM</name>
<keyword evidence="1" id="KW-0812">Transmembrane</keyword>
<evidence type="ECO:0000313" key="2">
    <source>
        <dbReference type="EMBL" id="OFV72077.1"/>
    </source>
</evidence>
<dbReference type="EMBL" id="LKEU01000012">
    <property type="protein sequence ID" value="OFV72077.1"/>
    <property type="molecule type" value="Genomic_DNA"/>
</dbReference>
<dbReference type="AlphaFoldDB" id="A0A1F2PL69"/>